<feature type="transmembrane region" description="Helical" evidence="8">
    <location>
        <begin position="322"/>
        <end position="344"/>
    </location>
</feature>
<keyword evidence="7 8" id="KW-0472">Membrane</keyword>
<name>A0AA38HC93_9TREE</name>
<dbReference type="PANTHER" id="PTHR23519">
    <property type="entry name" value="AUTOPHAGY-RELATED PROTEIN 22"/>
    <property type="match status" value="1"/>
</dbReference>
<evidence type="ECO:0000256" key="3">
    <source>
        <dbReference type="ARBA" id="ARBA00022448"/>
    </source>
</evidence>
<feature type="transmembrane region" description="Helical" evidence="8">
    <location>
        <begin position="452"/>
        <end position="471"/>
    </location>
</feature>
<dbReference type="GO" id="GO:0006914">
    <property type="term" value="P:autophagy"/>
    <property type="evidence" value="ECO:0007669"/>
    <property type="project" value="UniProtKB-KW"/>
</dbReference>
<reference evidence="10" key="1">
    <citation type="journal article" date="2022" name="G3 (Bethesda)">
        <title>High quality genome of the basidiomycete yeast Dioszegia hungarica PDD-24b-2 isolated from cloud water.</title>
        <authorList>
            <person name="Jarrige D."/>
            <person name="Haridas S."/>
            <person name="Bleykasten-Grosshans C."/>
            <person name="Joly M."/>
            <person name="Nadalig T."/>
            <person name="Sancelme M."/>
            <person name="Vuilleumier S."/>
            <person name="Grigoriev I.V."/>
            <person name="Amato P."/>
            <person name="Bringel F."/>
        </authorList>
    </citation>
    <scope>NUCLEOTIDE SEQUENCE</scope>
    <source>
        <strain evidence="10">PDD-24b-2</strain>
    </source>
</reference>
<comment type="subcellular location">
    <subcellularLocation>
        <location evidence="1 8">Vacuole membrane</location>
        <topology evidence="1 8">Multi-pass membrane protein</topology>
    </subcellularLocation>
</comment>
<feature type="transmembrane region" description="Helical" evidence="8">
    <location>
        <begin position="419"/>
        <end position="440"/>
    </location>
</feature>
<keyword evidence="6 8" id="KW-0072">Autophagy</keyword>
<feature type="compositionally biased region" description="Basic and acidic residues" evidence="9">
    <location>
        <begin position="506"/>
        <end position="522"/>
    </location>
</feature>
<feature type="transmembrane region" description="Helical" evidence="8">
    <location>
        <begin position="387"/>
        <end position="407"/>
    </location>
</feature>
<evidence type="ECO:0000313" key="11">
    <source>
        <dbReference type="Proteomes" id="UP001164286"/>
    </source>
</evidence>
<feature type="transmembrane region" description="Helical" evidence="8">
    <location>
        <begin position="266"/>
        <end position="288"/>
    </location>
</feature>
<evidence type="ECO:0000256" key="1">
    <source>
        <dbReference type="ARBA" id="ARBA00004128"/>
    </source>
</evidence>
<dbReference type="InterPro" id="IPR024671">
    <property type="entry name" value="Atg22-like"/>
</dbReference>
<evidence type="ECO:0000256" key="7">
    <source>
        <dbReference type="ARBA" id="ARBA00023136"/>
    </source>
</evidence>
<keyword evidence="8" id="KW-0926">Vacuole</keyword>
<evidence type="ECO:0000313" key="10">
    <source>
        <dbReference type="EMBL" id="KAI9636829.1"/>
    </source>
</evidence>
<dbReference type="SUPFAM" id="SSF103473">
    <property type="entry name" value="MFS general substrate transporter"/>
    <property type="match status" value="1"/>
</dbReference>
<protein>
    <recommendedName>
        <fullName evidence="8">Autophagy-related protein</fullName>
    </recommendedName>
</protein>
<feature type="transmembrane region" description="Helical" evidence="8">
    <location>
        <begin position="140"/>
        <end position="159"/>
    </location>
</feature>
<evidence type="ECO:0000256" key="5">
    <source>
        <dbReference type="ARBA" id="ARBA00022989"/>
    </source>
</evidence>
<feature type="transmembrane region" description="Helical" evidence="8">
    <location>
        <begin position="356"/>
        <end position="375"/>
    </location>
</feature>
<evidence type="ECO:0000256" key="2">
    <source>
        <dbReference type="ARBA" id="ARBA00006978"/>
    </source>
</evidence>
<evidence type="ECO:0000256" key="9">
    <source>
        <dbReference type="SAM" id="MobiDB-lite"/>
    </source>
</evidence>
<dbReference type="Pfam" id="PF11700">
    <property type="entry name" value="ATG22"/>
    <property type="match status" value="2"/>
</dbReference>
<evidence type="ECO:0000256" key="6">
    <source>
        <dbReference type="ARBA" id="ARBA00023006"/>
    </source>
</evidence>
<feature type="transmembrane region" description="Helical" evidence="8">
    <location>
        <begin position="171"/>
        <end position="194"/>
    </location>
</feature>
<keyword evidence="3 8" id="KW-0813">Transport</keyword>
<keyword evidence="5 8" id="KW-1133">Transmembrane helix</keyword>
<comment type="caution">
    <text evidence="10">The sequence shown here is derived from an EMBL/GenBank/DDBJ whole genome shotgun (WGS) entry which is preliminary data.</text>
</comment>
<feature type="transmembrane region" description="Helical" evidence="8">
    <location>
        <begin position="231"/>
        <end position="254"/>
    </location>
</feature>
<dbReference type="EMBL" id="JAKWFO010000005">
    <property type="protein sequence ID" value="KAI9636829.1"/>
    <property type="molecule type" value="Genomic_DNA"/>
</dbReference>
<dbReference type="InterPro" id="IPR050495">
    <property type="entry name" value="ATG22/LtaA_families"/>
</dbReference>
<dbReference type="Proteomes" id="UP001164286">
    <property type="component" value="Unassembled WGS sequence"/>
</dbReference>
<dbReference type="GeneID" id="77726327"/>
<sequence>MGRETELDHDGAEGGYGGDTHLVDEAALFASPLPMVGVERTTTRKELWSWYVYYIGNSGLGPFNFAISAWQNLLYLAGWDPAFDRGTVPCGDGDCYLNAFGQDRDINSIVLVTNGLSFALQAVLMLLAGSFADYGTWRPHITTAFTLLGWGVSFGWLGVTTAEKWQIGTALYILGLISYQCALTFWTAAFPGLARDLPEVKASEEKLALGEIDRQTHDNVDMLARNRLANVSFFVCSVGELVVLGILAGILQAIVIPDDTESNTRALSVVCAYSAGVWIVCAMPWFFWEQYRPGNKLPPRTSYLSVVVATLQNNVVSYDTKVLNYLLIDGIGAQAIGIGLFWVIQKKYTIRTKNLLLFNAFWILLLCVWGCIGITQESFGFHNVWEFWAYQAYYGIFVCPWYAVSQAMISEVVPRGKEFLFFALFSIMGKTSSFIGPFVSSAIIERSGNTNMPFTFLLALGVFAVAILFCVNVDKSRIECRAYLEEEARRVYEMPSGAITAATLPRSEEGREAEQEADVKGR</sequence>
<dbReference type="AlphaFoldDB" id="A0AA38HC93"/>
<dbReference type="Gene3D" id="1.20.1250.20">
    <property type="entry name" value="MFS general substrate transporter like domains"/>
    <property type="match status" value="1"/>
</dbReference>
<comment type="similarity">
    <text evidence="2 8">Belongs to the ATG22 family.</text>
</comment>
<evidence type="ECO:0000256" key="8">
    <source>
        <dbReference type="RuleBase" id="RU363073"/>
    </source>
</evidence>
<accession>A0AA38HC93</accession>
<keyword evidence="11" id="KW-1185">Reference proteome</keyword>
<keyword evidence="8" id="KW-0029">Amino-acid transport</keyword>
<comment type="function">
    <text evidence="8">Vacuolar effluxer which mediate the efflux of amino acids resulting from autophagic degradation. The release of autophagic amino acids allows the maintenance of protein synthesis and viability during nitrogen starvation.</text>
</comment>
<evidence type="ECO:0000256" key="4">
    <source>
        <dbReference type="ARBA" id="ARBA00022692"/>
    </source>
</evidence>
<proteinExistence type="inferred from homology"/>
<dbReference type="PANTHER" id="PTHR23519:SF5">
    <property type="entry name" value="AUTOPHAGY-RELATED PROTEIN"/>
    <property type="match status" value="1"/>
</dbReference>
<dbReference type="InterPro" id="IPR036259">
    <property type="entry name" value="MFS_trans_sf"/>
</dbReference>
<dbReference type="RefSeq" id="XP_052946606.1">
    <property type="nucleotide sequence ID" value="XM_053087126.1"/>
</dbReference>
<feature type="transmembrane region" description="Helical" evidence="8">
    <location>
        <begin position="109"/>
        <end position="128"/>
    </location>
</feature>
<gene>
    <name evidence="10" type="ORF">MKK02DRAFT_25968</name>
</gene>
<dbReference type="GO" id="GO:0006865">
    <property type="term" value="P:amino acid transport"/>
    <property type="evidence" value="ECO:0007669"/>
    <property type="project" value="UniProtKB-KW"/>
</dbReference>
<feature type="region of interest" description="Disordered" evidence="9">
    <location>
        <begin position="503"/>
        <end position="522"/>
    </location>
</feature>
<keyword evidence="4 8" id="KW-0812">Transmembrane</keyword>
<dbReference type="GO" id="GO:0005774">
    <property type="term" value="C:vacuolar membrane"/>
    <property type="evidence" value="ECO:0007669"/>
    <property type="project" value="UniProtKB-SubCell"/>
</dbReference>
<organism evidence="10 11">
    <name type="scientific">Dioszegia hungarica</name>
    <dbReference type="NCBI Taxonomy" id="4972"/>
    <lineage>
        <taxon>Eukaryota</taxon>
        <taxon>Fungi</taxon>
        <taxon>Dikarya</taxon>
        <taxon>Basidiomycota</taxon>
        <taxon>Agaricomycotina</taxon>
        <taxon>Tremellomycetes</taxon>
        <taxon>Tremellales</taxon>
        <taxon>Bulleribasidiaceae</taxon>
        <taxon>Dioszegia</taxon>
    </lineage>
</organism>